<gene>
    <name evidence="5" type="ORF">PBRA_006917</name>
</gene>
<evidence type="ECO:0000256" key="2">
    <source>
        <dbReference type="ARBA" id="ARBA00023043"/>
    </source>
</evidence>
<dbReference type="GO" id="GO:0005634">
    <property type="term" value="C:nucleus"/>
    <property type="evidence" value="ECO:0007669"/>
    <property type="project" value="TreeGrafter"/>
</dbReference>
<feature type="chain" id="PRO_5005193097" evidence="4">
    <location>
        <begin position="23"/>
        <end position="359"/>
    </location>
</feature>
<dbReference type="Gene3D" id="3.30.710.10">
    <property type="entry name" value="Potassium Channel Kv1.1, Chain A"/>
    <property type="match status" value="1"/>
</dbReference>
<protein>
    <submittedName>
        <fullName evidence="5">Uncharacterized protein</fullName>
    </submittedName>
</protein>
<dbReference type="SUPFAM" id="SSF48403">
    <property type="entry name" value="Ankyrin repeat"/>
    <property type="match status" value="1"/>
</dbReference>
<feature type="repeat" description="ANK" evidence="3">
    <location>
        <begin position="236"/>
        <end position="258"/>
    </location>
</feature>
<dbReference type="PANTHER" id="PTHR24193">
    <property type="entry name" value="ANKYRIN REPEAT PROTEIN"/>
    <property type="match status" value="1"/>
</dbReference>
<evidence type="ECO:0000256" key="3">
    <source>
        <dbReference type="PROSITE-ProRule" id="PRU00023"/>
    </source>
</evidence>
<dbReference type="AlphaFoldDB" id="A0A0G4ITY6"/>
<organism evidence="5 6">
    <name type="scientific">Plasmodiophora brassicae</name>
    <name type="common">Clubroot disease agent</name>
    <dbReference type="NCBI Taxonomy" id="37360"/>
    <lineage>
        <taxon>Eukaryota</taxon>
        <taxon>Sar</taxon>
        <taxon>Rhizaria</taxon>
        <taxon>Endomyxa</taxon>
        <taxon>Phytomyxea</taxon>
        <taxon>Plasmodiophorida</taxon>
        <taxon>Plasmodiophoridae</taxon>
        <taxon>Plasmodiophora</taxon>
    </lineage>
</organism>
<evidence type="ECO:0000256" key="4">
    <source>
        <dbReference type="SAM" id="SignalP"/>
    </source>
</evidence>
<dbReference type="InterPro" id="IPR002110">
    <property type="entry name" value="Ankyrin_rpt"/>
</dbReference>
<sequence>MYIIVVLHTLLLVALIADIAGAVTHVISRDNVDHVVDTSAAVAHSGHLHGLIASAGHDQSGTTAVVVLPTVADAELSTIVEFINSIAVDQVNTHGPGWAREKLATMDHDALCQLVTAAYDLDMRTLAATIMWTKRTWSDIVAMRVALHRDVFRFAVMNAPAVLRVTGQARTGDQAKIARTIQNLLVIGSKNVHLLNVPVWESSMNVLQWAARYGEVSVAEMLASAPGIDVNARNEFGATPLHLAVIGGHLGVVQLLVQARRIDVNPRDYMGMTPLHKAVRMGHEAIVRVLVADPAIDVNARDGNLQTPLHYAAEVLGNDRIFEMLLDVPGVDLNARNKRRLTPGEIALHVANTLTRCSM</sequence>
<evidence type="ECO:0000313" key="6">
    <source>
        <dbReference type="Proteomes" id="UP000039324"/>
    </source>
</evidence>
<feature type="repeat" description="ANK" evidence="3">
    <location>
        <begin position="270"/>
        <end position="303"/>
    </location>
</feature>
<dbReference type="PANTHER" id="PTHR24193:SF121">
    <property type="entry name" value="ADA2A-CONTAINING COMPLEX COMPONENT 3, ISOFORM D"/>
    <property type="match status" value="1"/>
</dbReference>
<dbReference type="Gene3D" id="1.25.40.20">
    <property type="entry name" value="Ankyrin repeat-containing domain"/>
    <property type="match status" value="1"/>
</dbReference>
<proteinExistence type="predicted"/>
<keyword evidence="2 3" id="KW-0040">ANK repeat</keyword>
<dbReference type="Proteomes" id="UP000039324">
    <property type="component" value="Unassembled WGS sequence"/>
</dbReference>
<name>A0A0G4ITY6_PLABS</name>
<dbReference type="Pfam" id="PF00023">
    <property type="entry name" value="Ank"/>
    <property type="match status" value="1"/>
</dbReference>
<evidence type="ECO:0000256" key="1">
    <source>
        <dbReference type="ARBA" id="ARBA00022737"/>
    </source>
</evidence>
<dbReference type="GO" id="GO:0045944">
    <property type="term" value="P:positive regulation of transcription by RNA polymerase II"/>
    <property type="evidence" value="ECO:0007669"/>
    <property type="project" value="TreeGrafter"/>
</dbReference>
<dbReference type="InterPro" id="IPR011333">
    <property type="entry name" value="SKP1/BTB/POZ_sf"/>
</dbReference>
<dbReference type="EMBL" id="CDSF01000087">
    <property type="protein sequence ID" value="CEO98803.1"/>
    <property type="molecule type" value="Genomic_DNA"/>
</dbReference>
<dbReference type="STRING" id="37360.A0A0G4ITY6"/>
<dbReference type="InterPro" id="IPR036770">
    <property type="entry name" value="Ankyrin_rpt-contain_sf"/>
</dbReference>
<keyword evidence="6" id="KW-1185">Reference proteome</keyword>
<accession>A0A0G4ITY6</accession>
<feature type="signal peptide" evidence="4">
    <location>
        <begin position="1"/>
        <end position="22"/>
    </location>
</feature>
<dbReference type="InterPro" id="IPR050663">
    <property type="entry name" value="Ankyrin-SOCS_Box"/>
</dbReference>
<reference evidence="5 6" key="1">
    <citation type="submission" date="2015-02" db="EMBL/GenBank/DDBJ databases">
        <authorList>
            <person name="Chooi Y.-H."/>
        </authorList>
    </citation>
    <scope>NUCLEOTIDE SEQUENCE [LARGE SCALE GENOMIC DNA]</scope>
    <source>
        <strain evidence="5">E3</strain>
    </source>
</reference>
<dbReference type="SMART" id="SM00248">
    <property type="entry name" value="ANK"/>
    <property type="match status" value="4"/>
</dbReference>
<dbReference type="PROSITE" id="PS50297">
    <property type="entry name" value="ANK_REP_REGION"/>
    <property type="match status" value="2"/>
</dbReference>
<dbReference type="Pfam" id="PF12796">
    <property type="entry name" value="Ank_2"/>
    <property type="match status" value="1"/>
</dbReference>
<dbReference type="GO" id="GO:0000976">
    <property type="term" value="F:transcription cis-regulatory region binding"/>
    <property type="evidence" value="ECO:0007669"/>
    <property type="project" value="TreeGrafter"/>
</dbReference>
<dbReference type="OrthoDB" id="341259at2759"/>
<keyword evidence="4" id="KW-0732">Signal</keyword>
<dbReference type="PROSITE" id="PS50088">
    <property type="entry name" value="ANK_REPEAT"/>
    <property type="match status" value="2"/>
</dbReference>
<keyword evidence="1" id="KW-0677">Repeat</keyword>
<evidence type="ECO:0000313" key="5">
    <source>
        <dbReference type="EMBL" id="CEO98803.1"/>
    </source>
</evidence>